<protein>
    <submittedName>
        <fullName evidence="1">Uncharacterized protein</fullName>
    </submittedName>
</protein>
<dbReference type="OrthoDB" id="2669721at2759"/>
<name>A0A2R6NV46_9APHY</name>
<proteinExistence type="predicted"/>
<dbReference type="Proteomes" id="UP000186601">
    <property type="component" value="Unassembled WGS sequence"/>
</dbReference>
<evidence type="ECO:0000313" key="1">
    <source>
        <dbReference type="EMBL" id="PSR77376.1"/>
    </source>
</evidence>
<organism evidence="1 2">
    <name type="scientific">Hermanssonia centrifuga</name>
    <dbReference type="NCBI Taxonomy" id="98765"/>
    <lineage>
        <taxon>Eukaryota</taxon>
        <taxon>Fungi</taxon>
        <taxon>Dikarya</taxon>
        <taxon>Basidiomycota</taxon>
        <taxon>Agaricomycotina</taxon>
        <taxon>Agaricomycetes</taxon>
        <taxon>Polyporales</taxon>
        <taxon>Meruliaceae</taxon>
        <taxon>Hermanssonia</taxon>
    </lineage>
</organism>
<sequence>MAPETGRIGPYIILSQWVMERLIGELVGELRQPSNPYQNLAERAFRRAQVSALKNMYADLDPIKPLPRGALALSNNNYTLLRTAELSSRLVPSHEACALRTFGISNQAVFNFSLEWIENPLVAKWARLWLPNGQIARSKWYESRRPNPRISRNVKLASIENRSQTAYAEVQYYFKITVNGISHGFAMVKMYDEPDQSLLKLSSNTVWSCKRQKTFKVINVSSIISVVGMVPHTRADGQLGDYEEGPVFRVDKMGLDAGVLTGTIEFPEPDETPVHTQQV</sequence>
<dbReference type="STRING" id="98765.A0A2R6NV46"/>
<evidence type="ECO:0000313" key="2">
    <source>
        <dbReference type="Proteomes" id="UP000186601"/>
    </source>
</evidence>
<keyword evidence="2" id="KW-1185">Reference proteome</keyword>
<reference evidence="1 2" key="1">
    <citation type="submission" date="2018-02" db="EMBL/GenBank/DDBJ databases">
        <title>Genome sequence of the basidiomycete white-rot fungus Phlebia centrifuga.</title>
        <authorList>
            <person name="Granchi Z."/>
            <person name="Peng M."/>
            <person name="de Vries R.P."/>
            <person name="Hilden K."/>
            <person name="Makela M.R."/>
            <person name="Grigoriev I."/>
            <person name="Riley R."/>
        </authorList>
    </citation>
    <scope>NUCLEOTIDE SEQUENCE [LARGE SCALE GENOMIC DNA]</scope>
    <source>
        <strain evidence="1 2">FBCC195</strain>
    </source>
</reference>
<comment type="caution">
    <text evidence="1">The sequence shown here is derived from an EMBL/GenBank/DDBJ whole genome shotgun (WGS) entry which is preliminary data.</text>
</comment>
<dbReference type="AlphaFoldDB" id="A0A2R6NV46"/>
<gene>
    <name evidence="1" type="ORF">PHLCEN_2v7927</name>
</gene>
<dbReference type="EMBL" id="MLYV02000796">
    <property type="protein sequence ID" value="PSR77376.1"/>
    <property type="molecule type" value="Genomic_DNA"/>
</dbReference>
<accession>A0A2R6NV46</accession>